<evidence type="ECO:0000313" key="2">
    <source>
        <dbReference type="EMBL" id="EMS62475.1"/>
    </source>
</evidence>
<protein>
    <submittedName>
        <fullName evidence="2">Uncharacterized protein</fullName>
    </submittedName>
</protein>
<reference evidence="2" key="1">
    <citation type="journal article" date="2013" name="Nature">
        <title>Draft genome of the wheat A-genome progenitor Triticum urartu.</title>
        <authorList>
            <person name="Ling H.Q."/>
            <person name="Zhao S."/>
            <person name="Liu D."/>
            <person name="Wang J."/>
            <person name="Sun H."/>
            <person name="Zhang C."/>
            <person name="Fan H."/>
            <person name="Li D."/>
            <person name="Dong L."/>
            <person name="Tao Y."/>
            <person name="Gao C."/>
            <person name="Wu H."/>
            <person name="Li Y."/>
            <person name="Cui Y."/>
            <person name="Guo X."/>
            <person name="Zheng S."/>
            <person name="Wang B."/>
            <person name="Yu K."/>
            <person name="Liang Q."/>
            <person name="Yang W."/>
            <person name="Lou X."/>
            <person name="Chen J."/>
            <person name="Feng M."/>
            <person name="Jian J."/>
            <person name="Zhang X."/>
            <person name="Luo G."/>
            <person name="Jiang Y."/>
            <person name="Liu J."/>
            <person name="Wang Z."/>
            <person name="Sha Y."/>
            <person name="Zhang B."/>
            <person name="Wu H."/>
            <person name="Tang D."/>
            <person name="Shen Q."/>
            <person name="Xue P."/>
            <person name="Zou S."/>
            <person name="Wang X."/>
            <person name="Liu X."/>
            <person name="Wang F."/>
            <person name="Yang Y."/>
            <person name="An X."/>
            <person name="Dong Z."/>
            <person name="Zhang K."/>
            <person name="Zhang X."/>
            <person name="Luo M.C."/>
            <person name="Dvorak J."/>
            <person name="Tong Y."/>
            <person name="Wang J."/>
            <person name="Yang H."/>
            <person name="Li Z."/>
            <person name="Wang D."/>
            <person name="Zhang A."/>
            <person name="Wang J."/>
        </authorList>
    </citation>
    <scope>NUCLEOTIDE SEQUENCE</scope>
</reference>
<gene>
    <name evidence="2" type="ORF">TRIUR3_16021</name>
</gene>
<feature type="compositionally biased region" description="Basic and acidic residues" evidence="1">
    <location>
        <begin position="20"/>
        <end position="32"/>
    </location>
</feature>
<feature type="compositionally biased region" description="Polar residues" evidence="1">
    <location>
        <begin position="112"/>
        <end position="122"/>
    </location>
</feature>
<organism evidence="2">
    <name type="scientific">Triticum urartu</name>
    <name type="common">Red wild einkorn</name>
    <name type="synonym">Crithodium urartu</name>
    <dbReference type="NCBI Taxonomy" id="4572"/>
    <lineage>
        <taxon>Eukaryota</taxon>
        <taxon>Viridiplantae</taxon>
        <taxon>Streptophyta</taxon>
        <taxon>Embryophyta</taxon>
        <taxon>Tracheophyta</taxon>
        <taxon>Spermatophyta</taxon>
        <taxon>Magnoliopsida</taxon>
        <taxon>Liliopsida</taxon>
        <taxon>Poales</taxon>
        <taxon>Poaceae</taxon>
        <taxon>BOP clade</taxon>
        <taxon>Pooideae</taxon>
        <taxon>Triticodae</taxon>
        <taxon>Triticeae</taxon>
        <taxon>Triticinae</taxon>
        <taxon>Triticum</taxon>
    </lineage>
</organism>
<accession>M8ACH3</accession>
<dbReference type="EMBL" id="KD082094">
    <property type="protein sequence ID" value="EMS62475.1"/>
    <property type="molecule type" value="Genomic_DNA"/>
</dbReference>
<sequence length="189" mass="20536">MARQSSHGDSVGGLGNRTTQEAHIRDSERESQETSTQARIVENSGLWPAPFPGRCQGGEANPSPHLPGQTGLAGGGKTGVEASGGHRQQRSGETQGRLGQAEVKGDSKETDGSTAKDGSTGSKRWRRRLRARVTWQRGLDGGRWRGREPWRPEGTAVATMAEESWPYPLLRQLSWSTSGSWPSFFYSTC</sequence>
<dbReference type="AlphaFoldDB" id="M8ACH3"/>
<proteinExistence type="predicted"/>
<evidence type="ECO:0000256" key="1">
    <source>
        <dbReference type="SAM" id="MobiDB-lite"/>
    </source>
</evidence>
<name>M8ACH3_TRIUA</name>
<feature type="region of interest" description="Disordered" evidence="1">
    <location>
        <begin position="1"/>
        <end position="127"/>
    </location>
</feature>